<dbReference type="Pfam" id="PF13559">
    <property type="entry name" value="DUF4129"/>
    <property type="match status" value="1"/>
</dbReference>
<evidence type="ECO:0000313" key="4">
    <source>
        <dbReference type="Proteomes" id="UP000739538"/>
    </source>
</evidence>
<name>A0A956NGD6_UNCEI</name>
<feature type="transmembrane region" description="Helical" evidence="1">
    <location>
        <begin position="84"/>
        <end position="106"/>
    </location>
</feature>
<dbReference type="EMBL" id="JAGQHS010000175">
    <property type="protein sequence ID" value="MCA9758454.1"/>
    <property type="molecule type" value="Genomic_DNA"/>
</dbReference>
<dbReference type="Proteomes" id="UP000739538">
    <property type="component" value="Unassembled WGS sequence"/>
</dbReference>
<accession>A0A956NGD6</accession>
<evidence type="ECO:0000313" key="3">
    <source>
        <dbReference type="EMBL" id="MCA9758454.1"/>
    </source>
</evidence>
<keyword evidence="1" id="KW-0472">Membrane</keyword>
<dbReference type="AlphaFoldDB" id="A0A956NGD6"/>
<organism evidence="3 4">
    <name type="scientific">Eiseniibacteriota bacterium</name>
    <dbReference type="NCBI Taxonomy" id="2212470"/>
    <lineage>
        <taxon>Bacteria</taxon>
        <taxon>Candidatus Eiseniibacteriota</taxon>
    </lineage>
</organism>
<keyword evidence="1" id="KW-1133">Transmembrane helix</keyword>
<reference evidence="3" key="2">
    <citation type="journal article" date="2021" name="Microbiome">
        <title>Successional dynamics and alternative stable states in a saline activated sludge microbial community over 9 years.</title>
        <authorList>
            <person name="Wang Y."/>
            <person name="Ye J."/>
            <person name="Ju F."/>
            <person name="Liu L."/>
            <person name="Boyd J.A."/>
            <person name="Deng Y."/>
            <person name="Parks D.H."/>
            <person name="Jiang X."/>
            <person name="Yin X."/>
            <person name="Woodcroft B.J."/>
            <person name="Tyson G.W."/>
            <person name="Hugenholtz P."/>
            <person name="Polz M.F."/>
            <person name="Zhang T."/>
        </authorList>
    </citation>
    <scope>NUCLEOTIDE SEQUENCE</scope>
    <source>
        <strain evidence="3">HKST-UBA02</strain>
    </source>
</reference>
<gene>
    <name evidence="3" type="ORF">KDA27_21840</name>
</gene>
<evidence type="ECO:0000259" key="2">
    <source>
        <dbReference type="Pfam" id="PF13559"/>
    </source>
</evidence>
<dbReference type="InterPro" id="IPR025403">
    <property type="entry name" value="TgpA-like_C"/>
</dbReference>
<keyword evidence="1" id="KW-0812">Transmembrane</keyword>
<comment type="caution">
    <text evidence="3">The sequence shown here is derived from an EMBL/GenBank/DDBJ whole genome shotgun (WGS) entry which is preliminary data.</text>
</comment>
<protein>
    <submittedName>
        <fullName evidence="3">DUF4129 domain-containing protein</fullName>
    </submittedName>
</protein>
<sequence length="240" mass="26009">MANFGGRTRHCGPAEFLSVLVVLLCVIGSLVGVATNATAEGGTGGLDELHQILEDGEYQTSYPTQVEREPADYRRPKLAPQTGAVPQAFLIGVGLLLLFFLATQIVREVQDRRMLAAGNTATTTGPSAVQLAIPWDGIDELVRDGRFAAAVRELLRRTFESLASHQRLVLRDAFTSREVVRRLQLSDDGRGALTDLATTVEHSLFGGEDVDEADYRRCLGAYHTLVDTLKSGSASEEARP</sequence>
<proteinExistence type="predicted"/>
<feature type="domain" description="Protein-glutamine gamma-glutamyltransferase-like C-terminal" evidence="2">
    <location>
        <begin position="155"/>
        <end position="222"/>
    </location>
</feature>
<reference evidence="3" key="1">
    <citation type="submission" date="2020-04" db="EMBL/GenBank/DDBJ databases">
        <authorList>
            <person name="Zhang T."/>
        </authorList>
    </citation>
    <scope>NUCLEOTIDE SEQUENCE</scope>
    <source>
        <strain evidence="3">HKST-UBA02</strain>
    </source>
</reference>
<evidence type="ECO:0000256" key="1">
    <source>
        <dbReference type="SAM" id="Phobius"/>
    </source>
</evidence>